<dbReference type="PANTHER" id="PTHR43316:SF3">
    <property type="entry name" value="HALOACID DEHALOGENASE, TYPE II (AFU_ORTHOLOGUE AFUA_2G07750)-RELATED"/>
    <property type="match status" value="1"/>
</dbReference>
<dbReference type="InterPro" id="IPR051540">
    <property type="entry name" value="S-2-haloacid_dehalogenase"/>
</dbReference>
<protein>
    <submittedName>
        <fullName evidence="2">HAD family hydrolase</fullName>
    </submittedName>
</protein>
<dbReference type="EMBL" id="JANFZH010000004">
    <property type="protein sequence ID" value="MCQ4838781.1"/>
    <property type="molecule type" value="Genomic_DNA"/>
</dbReference>
<proteinExistence type="predicted"/>
<dbReference type="GO" id="GO:0016787">
    <property type="term" value="F:hydrolase activity"/>
    <property type="evidence" value="ECO:0007669"/>
    <property type="project" value="UniProtKB-KW"/>
</dbReference>
<dbReference type="PRINTS" id="PR00413">
    <property type="entry name" value="HADHALOGNASE"/>
</dbReference>
<dbReference type="InterPro" id="IPR023214">
    <property type="entry name" value="HAD_sf"/>
</dbReference>
<dbReference type="SUPFAM" id="SSF56784">
    <property type="entry name" value="HAD-like"/>
    <property type="match status" value="1"/>
</dbReference>
<evidence type="ECO:0000313" key="3">
    <source>
        <dbReference type="Proteomes" id="UP001524473"/>
    </source>
</evidence>
<keyword evidence="1 2" id="KW-0378">Hydrolase</keyword>
<evidence type="ECO:0000256" key="1">
    <source>
        <dbReference type="ARBA" id="ARBA00022801"/>
    </source>
</evidence>
<evidence type="ECO:0000313" key="2">
    <source>
        <dbReference type="EMBL" id="MCQ4838781.1"/>
    </source>
</evidence>
<accession>A0ABT1RVS7</accession>
<dbReference type="Gene3D" id="3.40.50.1000">
    <property type="entry name" value="HAD superfamily/HAD-like"/>
    <property type="match status" value="1"/>
</dbReference>
<reference evidence="2 3" key="1">
    <citation type="submission" date="2022-06" db="EMBL/GenBank/DDBJ databases">
        <title>Isolation of gut microbiota from human fecal samples.</title>
        <authorList>
            <person name="Pamer E.G."/>
            <person name="Barat B."/>
            <person name="Waligurski E."/>
            <person name="Medina S."/>
            <person name="Paddock L."/>
            <person name="Mostad J."/>
        </authorList>
    </citation>
    <scope>NUCLEOTIDE SEQUENCE [LARGE SCALE GENOMIC DNA]</scope>
    <source>
        <strain evidence="2 3">DFI.9.73</strain>
    </source>
</reference>
<dbReference type="InterPro" id="IPR006439">
    <property type="entry name" value="HAD-SF_hydro_IA"/>
</dbReference>
<keyword evidence="3" id="KW-1185">Reference proteome</keyword>
<comment type="caution">
    <text evidence="2">The sequence shown here is derived from an EMBL/GenBank/DDBJ whole genome shotgun (WGS) entry which is preliminary data.</text>
</comment>
<dbReference type="PANTHER" id="PTHR43316">
    <property type="entry name" value="HYDROLASE, HALOACID DELAHOGENASE-RELATED"/>
    <property type="match status" value="1"/>
</dbReference>
<dbReference type="NCBIfam" id="TIGR01509">
    <property type="entry name" value="HAD-SF-IA-v3"/>
    <property type="match status" value="1"/>
</dbReference>
<dbReference type="GeneID" id="90531696"/>
<dbReference type="RefSeq" id="WP_066861902.1">
    <property type="nucleotide sequence ID" value="NZ_CABKVV010000012.1"/>
</dbReference>
<dbReference type="InterPro" id="IPR036412">
    <property type="entry name" value="HAD-like_sf"/>
</dbReference>
<dbReference type="SFLD" id="SFLDS00003">
    <property type="entry name" value="Haloacid_Dehalogenase"/>
    <property type="match status" value="1"/>
</dbReference>
<organism evidence="2 3">
    <name type="scientific">Neglectibacter timonensis</name>
    <dbReference type="NCBI Taxonomy" id="1776382"/>
    <lineage>
        <taxon>Bacteria</taxon>
        <taxon>Bacillati</taxon>
        <taxon>Bacillota</taxon>
        <taxon>Clostridia</taxon>
        <taxon>Eubacteriales</taxon>
        <taxon>Oscillospiraceae</taxon>
        <taxon>Neglectibacter</taxon>
    </lineage>
</organism>
<gene>
    <name evidence="2" type="ORF">NE695_02500</name>
</gene>
<dbReference type="SFLD" id="SFLDG01129">
    <property type="entry name" value="C1.5:_HAD__Beta-PGM__Phosphata"/>
    <property type="match status" value="1"/>
</dbReference>
<dbReference type="Proteomes" id="UP001524473">
    <property type="component" value="Unassembled WGS sequence"/>
</dbReference>
<dbReference type="NCBIfam" id="TIGR01549">
    <property type="entry name" value="HAD-SF-IA-v1"/>
    <property type="match status" value="1"/>
</dbReference>
<name>A0ABT1RVS7_9FIRM</name>
<dbReference type="Pfam" id="PF00702">
    <property type="entry name" value="Hydrolase"/>
    <property type="match status" value="1"/>
</dbReference>
<sequence>MELRPPVRGIFFDLGWTLLYPPSGDWMFSGFARKYFPRDKLSALPRERVDAAREEGMELLNRNHLMSSTVEEYRQFYEYYALLAKALPELGLTQTDLEKVTEDKVHTIRDNYRLFPDTIDTLEALSGKYRLGVISDTWPSIVPVLENFGILSYFSCVTYSYTLGTYKPDPRMYRDALEKMGLPPEETVFVDDGVENLQGARELGIQPVLIRAKPEAEFCDNIPSIRRISGLLELLP</sequence>